<dbReference type="Proteomes" id="UP000041254">
    <property type="component" value="Unassembled WGS sequence"/>
</dbReference>
<feature type="region of interest" description="Disordered" evidence="1">
    <location>
        <begin position="183"/>
        <end position="211"/>
    </location>
</feature>
<dbReference type="VEuPathDB" id="CryptoDB:Vbra_19597"/>
<reference evidence="3 4" key="1">
    <citation type="submission" date="2014-11" db="EMBL/GenBank/DDBJ databases">
        <authorList>
            <person name="Zhu J."/>
            <person name="Qi W."/>
            <person name="Song R."/>
        </authorList>
    </citation>
    <scope>NUCLEOTIDE SEQUENCE [LARGE SCALE GENOMIC DNA]</scope>
</reference>
<feature type="chain" id="PRO_5005190989" evidence="2">
    <location>
        <begin position="25"/>
        <end position="211"/>
    </location>
</feature>
<dbReference type="InParanoid" id="A0A0G4H6M5"/>
<evidence type="ECO:0000313" key="3">
    <source>
        <dbReference type="EMBL" id="CEM39309.1"/>
    </source>
</evidence>
<dbReference type="EMBL" id="CDMY01001036">
    <property type="protein sequence ID" value="CEM39309.1"/>
    <property type="molecule type" value="Genomic_DNA"/>
</dbReference>
<name>A0A0G4H6M5_VITBC</name>
<evidence type="ECO:0000256" key="2">
    <source>
        <dbReference type="SAM" id="SignalP"/>
    </source>
</evidence>
<dbReference type="AlphaFoldDB" id="A0A0G4H6M5"/>
<feature type="compositionally biased region" description="Low complexity" evidence="1">
    <location>
        <begin position="183"/>
        <end position="193"/>
    </location>
</feature>
<accession>A0A0G4H6M5</accession>
<protein>
    <submittedName>
        <fullName evidence="3">Uncharacterized protein</fullName>
    </submittedName>
</protein>
<evidence type="ECO:0000256" key="1">
    <source>
        <dbReference type="SAM" id="MobiDB-lite"/>
    </source>
</evidence>
<gene>
    <name evidence="3" type="ORF">Vbra_19597</name>
</gene>
<keyword evidence="2" id="KW-0732">Signal</keyword>
<feature type="signal peptide" evidence="2">
    <location>
        <begin position="1"/>
        <end position="24"/>
    </location>
</feature>
<sequence>MTMAKLLLCPLALCLLLPLPCCSCLSTSVEGSREKQQMRKALALRKSIVAQVAAVSGGVPNGALEGTVSQLRHDVDALLRLEESLSGHLSTARDRVAITPHAEAAQAVMKSPAYQNAKHMKEAAERQHREHIEREADVMAQHAAAHSRQEQLANKSAAKLFSEKMQVLREAAAAREAACAKAGKGGAPAAALPTEADTDEEECNPCTTNDN</sequence>
<proteinExistence type="predicted"/>
<keyword evidence="4" id="KW-1185">Reference proteome</keyword>
<organism evidence="3 4">
    <name type="scientific">Vitrella brassicaformis (strain CCMP3155)</name>
    <dbReference type="NCBI Taxonomy" id="1169540"/>
    <lineage>
        <taxon>Eukaryota</taxon>
        <taxon>Sar</taxon>
        <taxon>Alveolata</taxon>
        <taxon>Colpodellida</taxon>
        <taxon>Vitrellaceae</taxon>
        <taxon>Vitrella</taxon>
    </lineage>
</organism>
<evidence type="ECO:0000313" key="4">
    <source>
        <dbReference type="Proteomes" id="UP000041254"/>
    </source>
</evidence>